<feature type="compositionally biased region" description="Polar residues" evidence="1">
    <location>
        <begin position="94"/>
        <end position="103"/>
    </location>
</feature>
<evidence type="ECO:0000313" key="3">
    <source>
        <dbReference type="Proteomes" id="UP000266918"/>
    </source>
</evidence>
<dbReference type="AlphaFoldDB" id="A0AAJ5TAG6"/>
<accession>A0AAJ5TAG6</accession>
<reference evidence="2 3" key="1">
    <citation type="submission" date="2018-12" db="EMBL/GenBank/DDBJ databases">
        <authorList>
            <consortium name="Pathogen Informatics"/>
        </authorList>
    </citation>
    <scope>NUCLEOTIDE SEQUENCE [LARGE SCALE GENOMIC DNA]</scope>
    <source>
        <strain evidence="3">NCTC 10904</strain>
    </source>
</reference>
<gene>
    <name evidence="2" type="ORF">NCTC10904_01149</name>
</gene>
<evidence type="ECO:0008006" key="4">
    <source>
        <dbReference type="Google" id="ProtNLM"/>
    </source>
</evidence>
<proteinExistence type="predicted"/>
<protein>
    <recommendedName>
        <fullName evidence="4">Conjugal transfer protein</fullName>
    </recommendedName>
</protein>
<dbReference type="Gene3D" id="3.10.450.540">
    <property type="match status" value="1"/>
</dbReference>
<organism evidence="2 3">
    <name type="scientific">Streptococcus sanguinis</name>
    <dbReference type="NCBI Taxonomy" id="1305"/>
    <lineage>
        <taxon>Bacteria</taxon>
        <taxon>Bacillati</taxon>
        <taxon>Bacillota</taxon>
        <taxon>Bacilli</taxon>
        <taxon>Lactobacillales</taxon>
        <taxon>Streptococcaceae</taxon>
        <taxon>Streptococcus</taxon>
    </lineage>
</organism>
<feature type="region of interest" description="Disordered" evidence="1">
    <location>
        <begin position="145"/>
        <end position="164"/>
    </location>
</feature>
<dbReference type="EMBL" id="LR134002">
    <property type="protein sequence ID" value="VDY71567.1"/>
    <property type="molecule type" value="Genomic_DNA"/>
</dbReference>
<dbReference type="Proteomes" id="UP000266918">
    <property type="component" value="Chromosome"/>
</dbReference>
<evidence type="ECO:0000256" key="1">
    <source>
        <dbReference type="SAM" id="MobiDB-lite"/>
    </source>
</evidence>
<dbReference type="CDD" id="cd16427">
    <property type="entry name" value="TraM-like"/>
    <property type="match status" value="1"/>
</dbReference>
<feature type="region of interest" description="Disordered" evidence="1">
    <location>
        <begin position="94"/>
        <end position="136"/>
    </location>
</feature>
<evidence type="ECO:0000313" key="2">
    <source>
        <dbReference type="EMBL" id="VDY71567.1"/>
    </source>
</evidence>
<feature type="compositionally biased region" description="Basic and acidic residues" evidence="1">
    <location>
        <begin position="105"/>
        <end position="115"/>
    </location>
</feature>
<sequence>MLRMAVMLMFRLTNIQTRQQETYTNRDELLANVNEKSVWAEDRRESFMLFLEQVVEDGSILDTMNLMLPLHAIVEEALAGFGLKREKKGFSLLQRNKSQTASFQEEPKKELKQEPTKPISAPPSSNNPFQVPQEPAKTIQPTIPVEPQKVEQQPKVNNKKIAPQSKEKQKSIGLIWKIVAIGALGLSIGALAISPAQIAISNQKLTKQINQLEKRLADEEAQGQVEAVGRFFIANYYSGNQENITNFLSKKMKSEGVEVKSEQLQSTIYEKQKVTKDIISVTFVVTTKGADDSIKTSRLTLPFKIDKKSVYGYVLDGQPKTSKFGR</sequence>
<name>A0AAJ5TAG6_STRSA</name>